<evidence type="ECO:0000313" key="2">
    <source>
        <dbReference type="EnsemblMetazoa" id="CJA07842.1"/>
    </source>
</evidence>
<evidence type="ECO:0008006" key="4">
    <source>
        <dbReference type="Google" id="ProtNLM"/>
    </source>
</evidence>
<sequence length="446" mass="49737">MCSTNLCVAIALLVGVVAAQNPQLRACDATQLNTCQSQFNTKLAFDASLGVTNYQSLRIAIETKFANGATRGILDTCEAYKEYQQCYTEENFFSCAQNPFGLLTATNNGNTKFSRDQSNGYVKIWNQLDFVCGAGFSIFANAETCASNIFNNQTAAMRQIDSDFDTNAKLDPEQACAYVDIAANLYFQLFWTACRRPEVAYWGCNYERTGTNLLYPQCTQTMQGRCLPLLALFLGISGVQSAGLDCDSTTYFECQGELNKKLGIADPQPWFNPDVFRKEVEKFYQNQGPDGIRKVCKAFREFKICMGAQYASCMTPVHFASVSATPLNAYQFVGLFNQMHFVCGAGLQTYLSNEACMSTTWQGHSGEKMTQCRLDYEKTSDIYADQACTLANKYLICFETEFKNNCGDKSNDAQFWACEYSRVNIFTRFPQCAARCVLPYNGGIIG</sequence>
<dbReference type="AlphaFoldDB" id="A0A8R1HUI6"/>
<protein>
    <recommendedName>
        <fullName evidence="4">ShKT domain-containing protein</fullName>
    </recommendedName>
</protein>
<dbReference type="EnsemblMetazoa" id="CJA07842.1">
    <property type="protein sequence ID" value="CJA07842.1"/>
    <property type="gene ID" value="WBGene00127046"/>
</dbReference>
<dbReference type="PANTHER" id="PTHR34311:SF6">
    <property type="entry name" value="NEMATODE SPECIFIC PEPTIDE FAMILY"/>
    <property type="match status" value="1"/>
</dbReference>
<keyword evidence="3" id="KW-1185">Reference proteome</keyword>
<dbReference type="PANTHER" id="PTHR34311">
    <property type="entry name" value="PROTEIN CBG21698-RELATED"/>
    <property type="match status" value="1"/>
</dbReference>
<feature type="chain" id="PRO_5035775404" description="ShKT domain-containing protein" evidence="1">
    <location>
        <begin position="20"/>
        <end position="446"/>
    </location>
</feature>
<reference evidence="3" key="1">
    <citation type="submission" date="2010-08" db="EMBL/GenBank/DDBJ databases">
        <authorList>
            <consortium name="Caenorhabditis japonica Sequencing Consortium"/>
            <person name="Wilson R.K."/>
        </authorList>
    </citation>
    <scope>NUCLEOTIDE SEQUENCE [LARGE SCALE GENOMIC DNA]</scope>
    <source>
        <strain evidence="3">DF5081</strain>
    </source>
</reference>
<evidence type="ECO:0000256" key="1">
    <source>
        <dbReference type="SAM" id="SignalP"/>
    </source>
</evidence>
<keyword evidence="1" id="KW-0732">Signal</keyword>
<evidence type="ECO:0000313" key="3">
    <source>
        <dbReference type="Proteomes" id="UP000005237"/>
    </source>
</evidence>
<organism evidence="2 3">
    <name type="scientific">Caenorhabditis japonica</name>
    <dbReference type="NCBI Taxonomy" id="281687"/>
    <lineage>
        <taxon>Eukaryota</taxon>
        <taxon>Metazoa</taxon>
        <taxon>Ecdysozoa</taxon>
        <taxon>Nematoda</taxon>
        <taxon>Chromadorea</taxon>
        <taxon>Rhabditida</taxon>
        <taxon>Rhabditina</taxon>
        <taxon>Rhabditomorpha</taxon>
        <taxon>Rhabditoidea</taxon>
        <taxon>Rhabditidae</taxon>
        <taxon>Peloderinae</taxon>
        <taxon>Caenorhabditis</taxon>
    </lineage>
</organism>
<dbReference type="Proteomes" id="UP000005237">
    <property type="component" value="Unassembled WGS sequence"/>
</dbReference>
<reference evidence="2" key="2">
    <citation type="submission" date="2022-06" db="UniProtKB">
        <authorList>
            <consortium name="EnsemblMetazoa"/>
        </authorList>
    </citation>
    <scope>IDENTIFICATION</scope>
    <source>
        <strain evidence="2">DF5081</strain>
    </source>
</reference>
<feature type="signal peptide" evidence="1">
    <location>
        <begin position="1"/>
        <end position="19"/>
    </location>
</feature>
<accession>A0A8R1HUI6</accession>
<name>A0A8R1HUI6_CAEJA</name>
<proteinExistence type="predicted"/>